<proteinExistence type="predicted"/>
<organism evidence="2 3">
    <name type="scientific">Roseateles agri</name>
    <dbReference type="NCBI Taxonomy" id="3098619"/>
    <lineage>
        <taxon>Bacteria</taxon>
        <taxon>Pseudomonadati</taxon>
        <taxon>Pseudomonadota</taxon>
        <taxon>Betaproteobacteria</taxon>
        <taxon>Burkholderiales</taxon>
        <taxon>Sphaerotilaceae</taxon>
        <taxon>Roseateles</taxon>
    </lineage>
</organism>
<dbReference type="Gene3D" id="3.40.190.10">
    <property type="entry name" value="Periplasmic binding protein-like II"/>
    <property type="match status" value="2"/>
</dbReference>
<accession>A0ABU5DFR1</accession>
<dbReference type="PANTHER" id="PTHR35936:SF6">
    <property type="entry name" value="AMINO ACID ABC TRANSPORTER SUBSTRATE-BINDING PAAT FAMILY PROTEIN"/>
    <property type="match status" value="1"/>
</dbReference>
<dbReference type="SUPFAM" id="SSF53850">
    <property type="entry name" value="Periplasmic binding protein-like II"/>
    <property type="match status" value="1"/>
</dbReference>
<comment type="caution">
    <text evidence="2">The sequence shown here is derived from an EMBL/GenBank/DDBJ whole genome shotgun (WGS) entry which is preliminary data.</text>
</comment>
<evidence type="ECO:0000313" key="2">
    <source>
        <dbReference type="EMBL" id="MDY0745120.1"/>
    </source>
</evidence>
<keyword evidence="1" id="KW-0732">Signal</keyword>
<reference evidence="2 3" key="1">
    <citation type="submission" date="2023-11" db="EMBL/GenBank/DDBJ databases">
        <title>Paucibacter sp. nov., isolated from fresh soil in Korea.</title>
        <authorList>
            <person name="Le N.T.T."/>
        </authorList>
    </citation>
    <scope>NUCLEOTIDE SEQUENCE [LARGE SCALE GENOMIC DNA]</scope>
    <source>
        <strain evidence="2 3">R3-3</strain>
    </source>
</reference>
<gene>
    <name evidence="2" type="ORF">SNE35_11400</name>
</gene>
<dbReference type="RefSeq" id="WP_320423020.1">
    <property type="nucleotide sequence ID" value="NZ_JAXCLA010000003.1"/>
</dbReference>
<name>A0ABU5DFR1_9BURK</name>
<feature type="chain" id="PRO_5047259244" evidence="1">
    <location>
        <begin position="23"/>
        <end position="256"/>
    </location>
</feature>
<dbReference type="Proteomes" id="UP001285263">
    <property type="component" value="Unassembled WGS sequence"/>
</dbReference>
<evidence type="ECO:0000313" key="3">
    <source>
        <dbReference type="Proteomes" id="UP001285263"/>
    </source>
</evidence>
<keyword evidence="3" id="KW-1185">Reference proteome</keyword>
<evidence type="ECO:0000256" key="1">
    <source>
        <dbReference type="SAM" id="SignalP"/>
    </source>
</evidence>
<dbReference type="PANTHER" id="PTHR35936">
    <property type="entry name" value="MEMBRANE-BOUND LYTIC MUREIN TRANSGLYCOSYLASE F"/>
    <property type="match status" value="1"/>
</dbReference>
<dbReference type="EMBL" id="JAXCLA010000003">
    <property type="protein sequence ID" value="MDY0745120.1"/>
    <property type="molecule type" value="Genomic_DNA"/>
</dbReference>
<protein>
    <submittedName>
        <fullName evidence="2">Transporter substrate-binding domain-containing protein</fullName>
    </submittedName>
</protein>
<sequence length="256" mass="28697">MGTRWAGMLAAALLLPLLSAFAADTAPPIVLRTVQQSGAIGKYGAPGEAQMPGLCREILTAIERIDPRLHFTGLATHAPLRRIERMLAQDEIDVFLCLLKSPEREKQWRYLPVPLYRIRHVLVQRIDDPAEYRSLVELAEPSRRKPVLVGQGTLLRDTLTRAGVASSEPPSEREALKMLAAGRSDAVYGQDVNLLRMVRESGLADRLRVAPTSFYEEYQYAVVSQKLSPELQLRLTQDLQQLEREGTLRALADKYK</sequence>
<feature type="signal peptide" evidence="1">
    <location>
        <begin position="1"/>
        <end position="22"/>
    </location>
</feature>